<reference evidence="1 2" key="1">
    <citation type="submission" date="2017-05" db="EMBL/GenBank/DDBJ databases">
        <title>Genomic insights into alkan degradation activity of Oleiphilus messinensis.</title>
        <authorList>
            <person name="Kozyavkin S.A."/>
            <person name="Slesarev A.I."/>
            <person name="Golyshin P.N."/>
            <person name="Korzhenkov A."/>
            <person name="Golyshina O.N."/>
            <person name="Toshchakov S.V."/>
        </authorList>
    </citation>
    <scope>NUCLEOTIDE SEQUENCE [LARGE SCALE GENOMIC DNA]</scope>
    <source>
        <strain evidence="1 2">ME102</strain>
    </source>
</reference>
<gene>
    <name evidence="1" type="ORF">OLMES_2944</name>
</gene>
<proteinExistence type="predicted"/>
<keyword evidence="2" id="KW-1185">Reference proteome</keyword>
<name>A0A1Y0I908_9GAMM</name>
<dbReference type="EMBL" id="CP021425">
    <property type="protein sequence ID" value="ARU56988.1"/>
    <property type="molecule type" value="Genomic_DNA"/>
</dbReference>
<organism evidence="1 2">
    <name type="scientific">Oleiphilus messinensis</name>
    <dbReference type="NCBI Taxonomy" id="141451"/>
    <lineage>
        <taxon>Bacteria</taxon>
        <taxon>Pseudomonadati</taxon>
        <taxon>Pseudomonadota</taxon>
        <taxon>Gammaproteobacteria</taxon>
        <taxon>Oceanospirillales</taxon>
        <taxon>Oleiphilaceae</taxon>
        <taxon>Oleiphilus</taxon>
    </lineage>
</organism>
<dbReference type="AlphaFoldDB" id="A0A1Y0I908"/>
<evidence type="ECO:0000313" key="1">
    <source>
        <dbReference type="EMBL" id="ARU56988.1"/>
    </source>
</evidence>
<dbReference type="Proteomes" id="UP000196027">
    <property type="component" value="Chromosome"/>
</dbReference>
<evidence type="ECO:0000313" key="2">
    <source>
        <dbReference type="Proteomes" id="UP000196027"/>
    </source>
</evidence>
<accession>A0A1Y0I908</accession>
<dbReference type="KEGG" id="ome:OLMES_2944"/>
<protein>
    <submittedName>
        <fullName evidence="1">Uncharacterized protein</fullName>
    </submittedName>
</protein>
<dbReference type="RefSeq" id="WP_157678320.1">
    <property type="nucleotide sequence ID" value="NZ_CP021425.1"/>
</dbReference>
<sequence length="170" mass="18972">MSITLTSLVSPLLFSILDYSEPMNFASIFIFEPPKCEHQVVFPHYPQKVGVLKYDESVYSAQLHMENSFLRADCSVISLPEDADRNALLKAMLTNQITQIGGERMMILEYEINDVEARYTGQVVLESTSVMVSGAFYLGESSVMMLTAIDKHSAQSSPESSRFLASATHF</sequence>